<sequence length="91" mass="9513">MHGGEPLPEAREPLAGEREGRRIAVDADDAGVRALLEHGLGVAAHAERAVHEDAPGLDQGRCEEVDAALQQHGDVEVPGAAVAVLRHRSSS</sequence>
<organism evidence="1 2">
    <name type="scientific">Litorihabitans aurantiacus</name>
    <dbReference type="NCBI Taxonomy" id="1930061"/>
    <lineage>
        <taxon>Bacteria</taxon>
        <taxon>Bacillati</taxon>
        <taxon>Actinomycetota</taxon>
        <taxon>Actinomycetes</taxon>
        <taxon>Micrococcales</taxon>
        <taxon>Beutenbergiaceae</taxon>
        <taxon>Litorihabitans</taxon>
    </lineage>
</organism>
<accession>A0AA37XEF8</accession>
<proteinExistence type="predicted"/>
<dbReference type="EMBL" id="BSUM01000001">
    <property type="protein sequence ID" value="GMA31731.1"/>
    <property type="molecule type" value="Genomic_DNA"/>
</dbReference>
<evidence type="ECO:0000313" key="1">
    <source>
        <dbReference type="EMBL" id="GMA31731.1"/>
    </source>
</evidence>
<keyword evidence="2" id="KW-1185">Reference proteome</keyword>
<protein>
    <submittedName>
        <fullName evidence="1">Uncharacterized protein</fullName>
    </submittedName>
</protein>
<reference evidence="1" key="2">
    <citation type="submission" date="2023-02" db="EMBL/GenBank/DDBJ databases">
        <authorList>
            <person name="Sun Q."/>
            <person name="Mori K."/>
        </authorList>
    </citation>
    <scope>NUCLEOTIDE SEQUENCE</scope>
    <source>
        <strain evidence="1">NBRC 112290</strain>
    </source>
</reference>
<evidence type="ECO:0000313" key="2">
    <source>
        <dbReference type="Proteomes" id="UP001157161"/>
    </source>
</evidence>
<comment type="caution">
    <text evidence="1">The sequence shown here is derived from an EMBL/GenBank/DDBJ whole genome shotgun (WGS) entry which is preliminary data.</text>
</comment>
<reference evidence="1" key="1">
    <citation type="journal article" date="2014" name="Int. J. Syst. Evol. Microbiol.">
        <title>Complete genome sequence of Corynebacterium casei LMG S-19264T (=DSM 44701T), isolated from a smear-ripened cheese.</title>
        <authorList>
            <consortium name="US DOE Joint Genome Institute (JGI-PGF)"/>
            <person name="Walter F."/>
            <person name="Albersmeier A."/>
            <person name="Kalinowski J."/>
            <person name="Ruckert C."/>
        </authorList>
    </citation>
    <scope>NUCLEOTIDE SEQUENCE</scope>
    <source>
        <strain evidence="1">NBRC 112290</strain>
    </source>
</reference>
<dbReference type="Proteomes" id="UP001157161">
    <property type="component" value="Unassembled WGS sequence"/>
</dbReference>
<dbReference type="AlphaFoldDB" id="A0AA37XEF8"/>
<gene>
    <name evidence="1" type="ORF">GCM10025875_17230</name>
</gene>
<name>A0AA37XEF8_9MICO</name>